<dbReference type="Proteomes" id="UP000050502">
    <property type="component" value="Unassembled WGS sequence"/>
</dbReference>
<feature type="transmembrane region" description="Helical" evidence="1">
    <location>
        <begin position="248"/>
        <end position="271"/>
    </location>
</feature>
<evidence type="ECO:0000313" key="4">
    <source>
        <dbReference type="Proteomes" id="UP000037784"/>
    </source>
</evidence>
<evidence type="ECO:0000313" key="2">
    <source>
        <dbReference type="EMBL" id="GAP62553.1"/>
    </source>
</evidence>
<name>A0A0M8K641_9CHLR</name>
<dbReference type="AlphaFoldDB" id="A0A0M8K641"/>
<feature type="transmembrane region" description="Helical" evidence="1">
    <location>
        <begin position="104"/>
        <end position="133"/>
    </location>
</feature>
<protein>
    <submittedName>
        <fullName evidence="2">ABC-2 type transport system permease protein</fullName>
    </submittedName>
    <submittedName>
        <fullName evidence="3">Copper ABC transporter permease</fullName>
    </submittedName>
</protein>
<keyword evidence="1" id="KW-0812">Transmembrane</keyword>
<dbReference type="Pfam" id="PF12679">
    <property type="entry name" value="ABC2_membrane_2"/>
    <property type="match status" value="1"/>
</dbReference>
<gene>
    <name evidence="2" type="ORF">ARMA_0976</name>
    <name evidence="3" type="ORF">SE16_03700</name>
</gene>
<proteinExistence type="predicted"/>
<keyword evidence="4" id="KW-1185">Reference proteome</keyword>
<evidence type="ECO:0000313" key="5">
    <source>
        <dbReference type="Proteomes" id="UP000050502"/>
    </source>
</evidence>
<dbReference type="Proteomes" id="UP000037784">
    <property type="component" value="Unassembled WGS sequence"/>
</dbReference>
<feature type="transmembrane region" description="Helical" evidence="1">
    <location>
        <begin position="170"/>
        <end position="198"/>
    </location>
</feature>
<dbReference type="PANTHER" id="PTHR43471:SF1">
    <property type="entry name" value="ABC TRANSPORTER PERMEASE PROTEIN NOSY-RELATED"/>
    <property type="match status" value="1"/>
</dbReference>
<dbReference type="InParanoid" id="A0A0M8K641"/>
<dbReference type="RefSeq" id="WP_054492468.1">
    <property type="nucleotide sequence ID" value="NZ_BBZA01000063.1"/>
</dbReference>
<keyword evidence="1" id="KW-0472">Membrane</keyword>
<keyword evidence="1" id="KW-1133">Transmembrane helix</keyword>
<feature type="transmembrane region" description="Helical" evidence="1">
    <location>
        <begin position="61"/>
        <end position="83"/>
    </location>
</feature>
<organism evidence="2 4">
    <name type="scientific">Ardenticatena maritima</name>
    <dbReference type="NCBI Taxonomy" id="872965"/>
    <lineage>
        <taxon>Bacteria</taxon>
        <taxon>Bacillati</taxon>
        <taxon>Chloroflexota</taxon>
        <taxon>Ardenticatenia</taxon>
        <taxon>Ardenticatenales</taxon>
        <taxon>Ardenticatenaceae</taxon>
        <taxon>Ardenticatena</taxon>
    </lineage>
</organism>
<dbReference type="STRING" id="872965.SE16_03700"/>
<reference evidence="4" key="3">
    <citation type="submission" date="2015-08" db="EMBL/GenBank/DDBJ databases">
        <title>Draft Genome Sequence of a Heterotrophic Facultative Anaerobic Bacterium Ardenticatena maritima Strain 110S.</title>
        <authorList>
            <person name="Kawaichi S."/>
            <person name="Yoshida T."/>
            <person name="Sako Y."/>
            <person name="Nakamura R."/>
        </authorList>
    </citation>
    <scope>NUCLEOTIDE SEQUENCE [LARGE SCALE GENOMIC DNA]</scope>
    <source>
        <strain evidence="4">110S</strain>
    </source>
</reference>
<dbReference type="PANTHER" id="PTHR43471">
    <property type="entry name" value="ABC TRANSPORTER PERMEASE"/>
    <property type="match status" value="1"/>
</dbReference>
<reference evidence="3 5" key="2">
    <citation type="submission" date="2015-07" db="EMBL/GenBank/DDBJ databases">
        <title>Whole genome sequence of Ardenticatena maritima DSM 23922.</title>
        <authorList>
            <person name="Hemp J."/>
            <person name="Ward L.M."/>
            <person name="Pace L.A."/>
            <person name="Fischer W.W."/>
        </authorList>
    </citation>
    <scope>NUCLEOTIDE SEQUENCE [LARGE SCALE GENOMIC DNA]</scope>
    <source>
        <strain evidence="3 5">110S</strain>
    </source>
</reference>
<evidence type="ECO:0000256" key="1">
    <source>
        <dbReference type="SAM" id="Phobius"/>
    </source>
</evidence>
<dbReference type="EMBL" id="LGKN01000003">
    <property type="protein sequence ID" value="KPL89535.1"/>
    <property type="molecule type" value="Genomic_DNA"/>
</dbReference>
<comment type="caution">
    <text evidence="2">The sequence shown here is derived from an EMBL/GenBank/DDBJ whole genome shotgun (WGS) entry which is preliminary data.</text>
</comment>
<dbReference type="GO" id="GO:0005886">
    <property type="term" value="C:plasma membrane"/>
    <property type="evidence" value="ECO:0007669"/>
    <property type="project" value="UniProtKB-SubCell"/>
</dbReference>
<dbReference type="EMBL" id="BBZA01000063">
    <property type="protein sequence ID" value="GAP62553.1"/>
    <property type="molecule type" value="Genomic_DNA"/>
</dbReference>
<feature type="transmembrane region" description="Helical" evidence="1">
    <location>
        <begin position="23"/>
        <end position="41"/>
    </location>
</feature>
<accession>A0A0M8K641</accession>
<dbReference type="GO" id="GO:0140359">
    <property type="term" value="F:ABC-type transporter activity"/>
    <property type="evidence" value="ECO:0007669"/>
    <property type="project" value="InterPro"/>
</dbReference>
<reference evidence="2 4" key="1">
    <citation type="journal article" date="2015" name="Genome Announc.">
        <title>Draft Genome Sequence of a Heterotrophic Facultative Anaerobic Thermophilic Bacterium, Ardenticatena maritima Strain 110ST.</title>
        <authorList>
            <person name="Kawaichi S."/>
            <person name="Yoshida T."/>
            <person name="Sako Y."/>
            <person name="Nakamura R."/>
        </authorList>
    </citation>
    <scope>NUCLEOTIDE SEQUENCE [LARGE SCALE GENOMIC DNA]</scope>
    <source>
        <strain evidence="2 4">110S</strain>
    </source>
</reference>
<sequence length="277" mass="29750">MFDGESFGLIAQKEIRDALQNRWFILFAAMFTLLTVGFAWIGVVGARGQGLAGFGRTTATLINLVLLIVPLMALTLGAMSLTSEREQGALAYLMAYPIGHGEVLFGKFVGLSLALCATLSLGFGIGALILVWGGNSHNVRAYAVMVFLAMLLAIGMAAVGLLISVLSRRVATAVGVAMFIWLLLVFVGDLGVLGTAFIRTLPLSTLFTLIIANPLQVFKLSAIMAVQTNLDVLGPAGLYAMRTYGDRLTWLLASILIAWTIIPLTLSYTMFKQRDII</sequence>
<evidence type="ECO:0000313" key="3">
    <source>
        <dbReference type="EMBL" id="KPL89535.1"/>
    </source>
</evidence>
<feature type="transmembrane region" description="Helical" evidence="1">
    <location>
        <begin position="139"/>
        <end position="163"/>
    </location>
</feature>
<dbReference type="OrthoDB" id="9805862at2"/>